<keyword evidence="9" id="KW-1185">Reference proteome</keyword>
<evidence type="ECO:0000256" key="1">
    <source>
        <dbReference type="ARBA" id="ARBA00004651"/>
    </source>
</evidence>
<sequence>MPHSTQTKIAKGAVWMILFKLVERGLGLISTLILARLLMPEDFGVVAMAMSFIAMAELLSAFSFDTAIIQNQKATQEHYNSAWTCSLLLGLVITLVMIALAVPIATFYNRPELAWVVIALAFGPLFTGAQNIGVVAFLKELDFRREFRFQVSRKLISFCIVVPLAFLFRSYWALVAGILVSKFGGVLISYLMHPYRPRLDFSKARELLVFSRWLLVNNAAGFFKERAADFFVGRMIGANSLGTYNLAYELANLPTTEIGAPINRALLPGFAKMHGPAEVSSAYTNAVGILALVALPIAAGMHALAPYLIPVMLGNKWLDVVPLMQLLAFNGALLLFHASICAVLIGRGFPARVMYANLFYTAMLLALLAGIFQYDKSIGVKGAAYAALLTSLLSTPVYLYQLRHCLGLQPFLFIKAATRPALASALLILMVQWVIPPYRVGTTFVSTFIWLLAGSIVALGTYVAAVLLVWHVAGRPVGAEHMLLQRLAKEWAQRFKLRTGSSHV</sequence>
<keyword evidence="6 7" id="KW-0472">Membrane</keyword>
<evidence type="ECO:0000256" key="4">
    <source>
        <dbReference type="ARBA" id="ARBA00022692"/>
    </source>
</evidence>
<evidence type="ECO:0000313" key="8">
    <source>
        <dbReference type="EMBL" id="EER61927.1"/>
    </source>
</evidence>
<feature type="transmembrane region" description="Helical" evidence="7">
    <location>
        <begin position="85"/>
        <end position="108"/>
    </location>
</feature>
<dbReference type="GO" id="GO:0005886">
    <property type="term" value="C:plasma membrane"/>
    <property type="evidence" value="ECO:0007669"/>
    <property type="project" value="UniProtKB-SubCell"/>
</dbReference>
<feature type="transmembrane region" description="Helical" evidence="7">
    <location>
        <begin position="45"/>
        <end position="64"/>
    </location>
</feature>
<reference evidence="8 9" key="1">
    <citation type="submission" date="2009-05" db="EMBL/GenBank/DDBJ databases">
        <title>The draft genome of Acidovorax delafieldii 2AN.</title>
        <authorList>
            <consortium name="US DOE Joint Genome Institute (JGI-PGF)"/>
            <person name="Lucas S."/>
            <person name="Copeland A."/>
            <person name="Lapidus A."/>
            <person name="Glavina del Rio T."/>
            <person name="Tice H."/>
            <person name="Bruce D."/>
            <person name="Goodwin L."/>
            <person name="Pitluck S."/>
            <person name="Larimer F."/>
            <person name="Land M.L."/>
            <person name="Hauser L."/>
            <person name="Shelobolina E.S."/>
            <person name="Picardal F."/>
            <person name="Roden E."/>
            <person name="Emerson D."/>
        </authorList>
    </citation>
    <scope>NUCLEOTIDE SEQUENCE [LARGE SCALE GENOMIC DNA]</scope>
    <source>
        <strain evidence="8 9">2AN</strain>
    </source>
</reference>
<evidence type="ECO:0000256" key="7">
    <source>
        <dbReference type="SAM" id="Phobius"/>
    </source>
</evidence>
<evidence type="ECO:0000256" key="5">
    <source>
        <dbReference type="ARBA" id="ARBA00022989"/>
    </source>
</evidence>
<name>C5T0W9_ACIDE</name>
<feature type="transmembrane region" description="Helical" evidence="7">
    <location>
        <begin position="412"/>
        <end position="435"/>
    </location>
</feature>
<dbReference type="EMBL" id="ACQT01000007">
    <property type="protein sequence ID" value="EER61927.1"/>
    <property type="molecule type" value="Genomic_DNA"/>
</dbReference>
<proteinExistence type="inferred from homology"/>
<feature type="transmembrane region" description="Helical" evidence="7">
    <location>
        <begin position="324"/>
        <end position="346"/>
    </location>
</feature>
<dbReference type="AlphaFoldDB" id="C5T0W9"/>
<feature type="transmembrane region" description="Helical" evidence="7">
    <location>
        <begin position="447"/>
        <end position="473"/>
    </location>
</feature>
<organism evidence="8 9">
    <name type="scientific">Acidovorax delafieldii 2AN</name>
    <dbReference type="NCBI Taxonomy" id="573060"/>
    <lineage>
        <taxon>Bacteria</taxon>
        <taxon>Pseudomonadati</taxon>
        <taxon>Pseudomonadota</taxon>
        <taxon>Betaproteobacteria</taxon>
        <taxon>Burkholderiales</taxon>
        <taxon>Comamonadaceae</taxon>
        <taxon>Acidovorax</taxon>
    </lineage>
</organism>
<feature type="transmembrane region" description="Helical" evidence="7">
    <location>
        <begin position="378"/>
        <end position="400"/>
    </location>
</feature>
<dbReference type="InterPro" id="IPR050833">
    <property type="entry name" value="Poly_Biosynth_Transport"/>
</dbReference>
<feature type="transmembrane region" description="Helical" evidence="7">
    <location>
        <begin position="353"/>
        <end position="372"/>
    </location>
</feature>
<feature type="transmembrane region" description="Helical" evidence="7">
    <location>
        <begin position="21"/>
        <end position="39"/>
    </location>
</feature>
<keyword evidence="4 7" id="KW-0812">Transmembrane</keyword>
<gene>
    <name evidence="8" type="ORF">AcdelDRAFT_0549</name>
</gene>
<dbReference type="Pfam" id="PF13440">
    <property type="entry name" value="Polysacc_synt_3"/>
    <property type="match status" value="1"/>
</dbReference>
<evidence type="ECO:0000256" key="6">
    <source>
        <dbReference type="ARBA" id="ARBA00023136"/>
    </source>
</evidence>
<dbReference type="Proteomes" id="UP000003856">
    <property type="component" value="Unassembled WGS sequence"/>
</dbReference>
<dbReference type="PANTHER" id="PTHR30250">
    <property type="entry name" value="PST FAMILY PREDICTED COLANIC ACID TRANSPORTER"/>
    <property type="match status" value="1"/>
</dbReference>
<comment type="subcellular location">
    <subcellularLocation>
        <location evidence="1">Cell membrane</location>
        <topology evidence="1">Multi-pass membrane protein</topology>
    </subcellularLocation>
</comment>
<evidence type="ECO:0000256" key="2">
    <source>
        <dbReference type="ARBA" id="ARBA00007430"/>
    </source>
</evidence>
<dbReference type="RefSeq" id="WP_005793207.1">
    <property type="nucleotide sequence ID" value="NZ_ACQT01000007.1"/>
</dbReference>
<accession>C5T0W9</accession>
<dbReference type="CDD" id="cd13127">
    <property type="entry name" value="MATE_tuaB_like"/>
    <property type="match status" value="1"/>
</dbReference>
<evidence type="ECO:0000313" key="9">
    <source>
        <dbReference type="Proteomes" id="UP000003856"/>
    </source>
</evidence>
<feature type="transmembrane region" description="Helical" evidence="7">
    <location>
        <begin position="151"/>
        <end position="168"/>
    </location>
</feature>
<dbReference type="PANTHER" id="PTHR30250:SF10">
    <property type="entry name" value="LIPOPOLYSACCHARIDE BIOSYNTHESIS PROTEIN WZXC"/>
    <property type="match status" value="1"/>
</dbReference>
<feature type="transmembrane region" description="Helical" evidence="7">
    <location>
        <begin position="282"/>
        <end position="304"/>
    </location>
</feature>
<comment type="caution">
    <text evidence="8">The sequence shown here is derived from an EMBL/GenBank/DDBJ whole genome shotgun (WGS) entry which is preliminary data.</text>
</comment>
<keyword evidence="3" id="KW-1003">Cell membrane</keyword>
<evidence type="ECO:0000256" key="3">
    <source>
        <dbReference type="ARBA" id="ARBA00022475"/>
    </source>
</evidence>
<feature type="transmembrane region" description="Helical" evidence="7">
    <location>
        <begin position="114"/>
        <end position="139"/>
    </location>
</feature>
<dbReference type="PATRIC" id="fig|573060.9.peg.4707"/>
<feature type="transmembrane region" description="Helical" evidence="7">
    <location>
        <begin position="174"/>
        <end position="193"/>
    </location>
</feature>
<comment type="similarity">
    <text evidence="2">Belongs to the polysaccharide synthase family.</text>
</comment>
<protein>
    <submittedName>
        <fullName evidence="8">Polysaccharide biosynthesis protein</fullName>
    </submittedName>
</protein>
<keyword evidence="5 7" id="KW-1133">Transmembrane helix</keyword>